<accession>A0A481YQP6</accession>
<evidence type="ECO:0000313" key="1">
    <source>
        <dbReference type="EMBL" id="QBK85512.1"/>
    </source>
</evidence>
<organism evidence="1">
    <name type="scientific">Marseillevirus LCMAC101</name>
    <dbReference type="NCBI Taxonomy" id="2506602"/>
    <lineage>
        <taxon>Viruses</taxon>
        <taxon>Varidnaviria</taxon>
        <taxon>Bamfordvirae</taxon>
        <taxon>Nucleocytoviricota</taxon>
        <taxon>Megaviricetes</taxon>
        <taxon>Pimascovirales</taxon>
        <taxon>Pimascovirales incertae sedis</taxon>
        <taxon>Marseilleviridae</taxon>
    </lineage>
</organism>
<reference evidence="1" key="1">
    <citation type="journal article" date="2019" name="MBio">
        <title>Virus Genomes from Deep Sea Sediments Expand the Ocean Megavirome and Support Independent Origins of Viral Gigantism.</title>
        <authorList>
            <person name="Backstrom D."/>
            <person name="Yutin N."/>
            <person name="Jorgensen S.L."/>
            <person name="Dharamshi J."/>
            <person name="Homa F."/>
            <person name="Zaremba-Niedwiedzka K."/>
            <person name="Spang A."/>
            <person name="Wolf Y.I."/>
            <person name="Koonin E.V."/>
            <person name="Ettema T.J."/>
        </authorList>
    </citation>
    <scope>NUCLEOTIDE SEQUENCE</scope>
</reference>
<dbReference type="EMBL" id="MK500327">
    <property type="protein sequence ID" value="QBK85512.1"/>
    <property type="molecule type" value="Genomic_DNA"/>
</dbReference>
<proteinExistence type="predicted"/>
<name>A0A481YQP6_9VIRU</name>
<protein>
    <submittedName>
        <fullName evidence="1">Holliday junction resolvase</fullName>
    </submittedName>
</protein>
<gene>
    <name evidence="1" type="ORF">LCMAC101_00990</name>
</gene>
<sequence>MEDSKEKIRLASFDIGKKNFAQYVEECDVETLYALRDRYRALPKIKQRRVKGKMNDDIREILSEVCLGGTRVHLGVYDFRENKESDVLDMAVRKNLIDHLEKNIPLWNECDGFIIEQQYFAKFNQRGGRGAKTEANIDAIKIAEGTLVWFLSNYPNKEVMYFSSTFKTQMLGAPRLKETERKKWAIEKAKEIHTQRNDKNAIALYDLSLTVKGKRMNSEEKIQGYLDRFPGKGEDIREVGEKVIRYKQKLCDISDAMLQLQAFKYRTFIGEF</sequence>